<protein>
    <recommendedName>
        <fullName evidence="11">WRKY domain-containing protein</fullName>
    </recommendedName>
</protein>
<gene>
    <name evidence="12" type="ORF">QVD17_07969</name>
</gene>
<dbReference type="PANTHER" id="PTHR31221:SF198">
    <property type="entry name" value="WRKY DOMAIN-CONTAINING PROTEIN-RELATED"/>
    <property type="match status" value="1"/>
</dbReference>
<evidence type="ECO:0000259" key="11">
    <source>
        <dbReference type="PROSITE" id="PS50811"/>
    </source>
</evidence>
<feature type="region of interest" description="Disordered" evidence="10">
    <location>
        <begin position="1"/>
        <end position="20"/>
    </location>
</feature>
<keyword evidence="3" id="KW-0677">Repeat</keyword>
<feature type="region of interest" description="Disordered" evidence="10">
    <location>
        <begin position="179"/>
        <end position="201"/>
    </location>
</feature>
<evidence type="ECO:0000256" key="4">
    <source>
        <dbReference type="ARBA" id="ARBA00022833"/>
    </source>
</evidence>
<comment type="subcellular location">
    <subcellularLocation>
        <location evidence="1">Nucleus</location>
    </subcellularLocation>
</comment>
<reference evidence="12" key="1">
    <citation type="journal article" date="2023" name="bioRxiv">
        <title>Improved chromosome-level genome assembly for marigold (Tagetes erecta).</title>
        <authorList>
            <person name="Jiang F."/>
            <person name="Yuan L."/>
            <person name="Wang S."/>
            <person name="Wang H."/>
            <person name="Xu D."/>
            <person name="Wang A."/>
            <person name="Fan W."/>
        </authorList>
    </citation>
    <scope>NUCLEOTIDE SEQUENCE</scope>
    <source>
        <strain evidence="12">WSJ</strain>
        <tissue evidence="12">Leaf</tissue>
    </source>
</reference>
<comment type="caution">
    <text evidence="12">The sequence shown here is derived from an EMBL/GenBank/DDBJ whole genome shotgun (WGS) entry which is preliminary data.</text>
</comment>
<keyword evidence="5" id="KW-0805">Transcription regulation</keyword>
<feature type="domain" description="WRKY" evidence="11">
    <location>
        <begin position="405"/>
        <end position="470"/>
    </location>
</feature>
<feature type="region of interest" description="Disordered" evidence="10">
    <location>
        <begin position="465"/>
        <end position="492"/>
    </location>
</feature>
<dbReference type="GO" id="GO:0043565">
    <property type="term" value="F:sequence-specific DNA binding"/>
    <property type="evidence" value="ECO:0007669"/>
    <property type="project" value="InterPro"/>
</dbReference>
<dbReference type="SUPFAM" id="SSF118290">
    <property type="entry name" value="WRKY DNA-binding domain"/>
    <property type="match status" value="2"/>
</dbReference>
<evidence type="ECO:0000256" key="9">
    <source>
        <dbReference type="ARBA" id="ARBA00061157"/>
    </source>
</evidence>
<evidence type="ECO:0000256" key="7">
    <source>
        <dbReference type="ARBA" id="ARBA00023163"/>
    </source>
</evidence>
<accession>A0AAD8P419</accession>
<dbReference type="Gene3D" id="2.20.25.80">
    <property type="entry name" value="WRKY domain"/>
    <property type="match status" value="2"/>
</dbReference>
<evidence type="ECO:0000313" key="13">
    <source>
        <dbReference type="Proteomes" id="UP001229421"/>
    </source>
</evidence>
<keyword evidence="13" id="KW-1185">Reference proteome</keyword>
<dbReference type="PROSITE" id="PS50811">
    <property type="entry name" value="WRKY"/>
    <property type="match status" value="2"/>
</dbReference>
<feature type="domain" description="WRKY" evidence="11">
    <location>
        <begin position="229"/>
        <end position="293"/>
    </location>
</feature>
<feature type="region of interest" description="Disordered" evidence="10">
    <location>
        <begin position="30"/>
        <end position="60"/>
    </location>
</feature>
<keyword evidence="7" id="KW-0804">Transcription</keyword>
<dbReference type="FunFam" id="2.20.25.80:FF:000003">
    <property type="entry name" value="WRKY transcription factor 57"/>
    <property type="match status" value="1"/>
</dbReference>
<dbReference type="SMART" id="SM00774">
    <property type="entry name" value="WRKY"/>
    <property type="match status" value="2"/>
</dbReference>
<dbReference type="InterPro" id="IPR003657">
    <property type="entry name" value="WRKY_dom"/>
</dbReference>
<keyword evidence="2" id="KW-0479">Metal-binding</keyword>
<evidence type="ECO:0000256" key="8">
    <source>
        <dbReference type="ARBA" id="ARBA00023242"/>
    </source>
</evidence>
<dbReference type="Proteomes" id="UP001229421">
    <property type="component" value="Unassembled WGS sequence"/>
</dbReference>
<sequence>MSRDDQRVVDDDDEWGDLITTPNRLIPNEFFVLKAEEDDDGDGDDDDEKSRVRRTGGDLEPNDVNLGADCCDSKFRVSVSSASPAAAIWNQFYATPSDFSIDSMFDQLPNSQESPTNGTLPFPPVNHEILGMNSAFDDSSCDSNSVTYQPNGDSLFWPCIPGLQNQPPVPSGFPGALSEQPVTKGSATNMQSSEGLKPLKTTTHNANGTTVKPPHAVNQMPPLIQSKETNMRNTEDGYNWRKYGQKQVKGSEYPRSYYKCTHPSCQVKKKVERSHDGHITEIIYKGAHNHQSQRNVNGSTDTNIGMYQRPDGMDLSSSAAVGTDHSDLVSNGQGKSMGILGNPEYSSLSTNYDVDEEDGSHVGTGDEADEDKSDMKRRKKGNFILDTGLVTRAMREPRVVIRIESEIDILDDGYRWRKYGQKVVKGNPNPRSYYKCTTPGCLVRKHVERASDDLKAVLTTYEGKHNHELPAARNSAQGHPTMDHGPAANTPNQQLSKIANIPKPEPLVQDLHLRYNQKLNNIPPNFIGNFDPLPFNPTLPDFPISLPSSANMAHNGFGYNNNGKHARDGQCFIGGQVRDSFLKPKLEQDNSFYDSFDASMRYCRSALPNFQS</sequence>
<evidence type="ECO:0000256" key="1">
    <source>
        <dbReference type="ARBA" id="ARBA00004123"/>
    </source>
</evidence>
<keyword evidence="4" id="KW-0862">Zinc</keyword>
<name>A0AAD8P419_TARER</name>
<dbReference type="EMBL" id="JAUHHV010000002">
    <property type="protein sequence ID" value="KAK1431509.1"/>
    <property type="molecule type" value="Genomic_DNA"/>
</dbReference>
<dbReference type="InterPro" id="IPR036576">
    <property type="entry name" value="WRKY_dom_sf"/>
</dbReference>
<evidence type="ECO:0000256" key="3">
    <source>
        <dbReference type="ARBA" id="ARBA00022737"/>
    </source>
</evidence>
<keyword evidence="8" id="KW-0539">Nucleus</keyword>
<feature type="compositionally biased region" description="Polar residues" evidence="10">
    <location>
        <begin position="180"/>
        <end position="201"/>
    </location>
</feature>
<evidence type="ECO:0000256" key="2">
    <source>
        <dbReference type="ARBA" id="ARBA00022723"/>
    </source>
</evidence>
<dbReference type="FunFam" id="2.20.25.80:FF:000006">
    <property type="entry name" value="WRKY transcription factor"/>
    <property type="match status" value="1"/>
</dbReference>
<dbReference type="PANTHER" id="PTHR31221">
    <property type="entry name" value="WRKY TRANSCRIPTION FACTOR PROTEIN 1-RELATED"/>
    <property type="match status" value="1"/>
</dbReference>
<keyword evidence="6" id="KW-0238">DNA-binding</keyword>
<dbReference type="Pfam" id="PF03106">
    <property type="entry name" value="WRKY"/>
    <property type="match status" value="2"/>
</dbReference>
<proteinExistence type="inferred from homology"/>
<dbReference type="GO" id="GO:0003700">
    <property type="term" value="F:DNA-binding transcription factor activity"/>
    <property type="evidence" value="ECO:0007669"/>
    <property type="project" value="InterPro"/>
</dbReference>
<evidence type="ECO:0000313" key="12">
    <source>
        <dbReference type="EMBL" id="KAK1431509.1"/>
    </source>
</evidence>
<evidence type="ECO:0000256" key="6">
    <source>
        <dbReference type="ARBA" id="ARBA00023125"/>
    </source>
</evidence>
<dbReference type="InterPro" id="IPR044810">
    <property type="entry name" value="WRKY_plant"/>
</dbReference>
<feature type="region of interest" description="Disordered" evidence="10">
    <location>
        <begin position="352"/>
        <end position="375"/>
    </location>
</feature>
<evidence type="ECO:0000256" key="10">
    <source>
        <dbReference type="SAM" id="MobiDB-lite"/>
    </source>
</evidence>
<dbReference type="GO" id="GO:0046872">
    <property type="term" value="F:metal ion binding"/>
    <property type="evidence" value="ECO:0007669"/>
    <property type="project" value="UniProtKB-KW"/>
</dbReference>
<organism evidence="12 13">
    <name type="scientific">Tagetes erecta</name>
    <name type="common">African marigold</name>
    <dbReference type="NCBI Taxonomy" id="13708"/>
    <lineage>
        <taxon>Eukaryota</taxon>
        <taxon>Viridiplantae</taxon>
        <taxon>Streptophyta</taxon>
        <taxon>Embryophyta</taxon>
        <taxon>Tracheophyta</taxon>
        <taxon>Spermatophyta</taxon>
        <taxon>Magnoliopsida</taxon>
        <taxon>eudicotyledons</taxon>
        <taxon>Gunneridae</taxon>
        <taxon>Pentapetalae</taxon>
        <taxon>asterids</taxon>
        <taxon>campanulids</taxon>
        <taxon>Asterales</taxon>
        <taxon>Asteraceae</taxon>
        <taxon>Asteroideae</taxon>
        <taxon>Heliantheae alliance</taxon>
        <taxon>Tageteae</taxon>
        <taxon>Tagetes</taxon>
    </lineage>
</organism>
<feature type="compositionally biased region" description="Acidic residues" evidence="10">
    <location>
        <begin position="36"/>
        <end position="47"/>
    </location>
</feature>
<comment type="similarity">
    <text evidence="9">Belongs to the WRKY group I family.</text>
</comment>
<evidence type="ECO:0000256" key="5">
    <source>
        <dbReference type="ARBA" id="ARBA00023015"/>
    </source>
</evidence>
<dbReference type="GO" id="GO:0005634">
    <property type="term" value="C:nucleus"/>
    <property type="evidence" value="ECO:0007669"/>
    <property type="project" value="UniProtKB-SubCell"/>
</dbReference>
<dbReference type="AlphaFoldDB" id="A0AAD8P419"/>